<organism evidence="1 2">
    <name type="scientific">Leptospira kirschneri serovar Bulgarica str. Nikolaevo</name>
    <dbReference type="NCBI Taxonomy" id="1240687"/>
    <lineage>
        <taxon>Bacteria</taxon>
        <taxon>Pseudomonadati</taxon>
        <taxon>Spirochaetota</taxon>
        <taxon>Spirochaetia</taxon>
        <taxon>Leptospirales</taxon>
        <taxon>Leptospiraceae</taxon>
        <taxon>Leptospira</taxon>
    </lineage>
</organism>
<protein>
    <submittedName>
        <fullName evidence="1">Uncharacterized protein</fullName>
    </submittedName>
</protein>
<accession>M6FF09</accession>
<dbReference type="EMBL" id="ANCE01000090">
    <property type="protein sequence ID" value="EMK24644.1"/>
    <property type="molecule type" value="Genomic_DNA"/>
</dbReference>
<name>M6FF09_9LEPT</name>
<comment type="caution">
    <text evidence="1">The sequence shown here is derived from an EMBL/GenBank/DDBJ whole genome shotgun (WGS) entry which is preliminary data.</text>
</comment>
<evidence type="ECO:0000313" key="2">
    <source>
        <dbReference type="Proteomes" id="UP000011980"/>
    </source>
</evidence>
<proteinExistence type="predicted"/>
<dbReference type="Proteomes" id="UP000011980">
    <property type="component" value="Unassembled WGS sequence"/>
</dbReference>
<evidence type="ECO:0000313" key="1">
    <source>
        <dbReference type="EMBL" id="EMK24644.1"/>
    </source>
</evidence>
<sequence length="52" mass="6235">MVSQINGQFYQNIEFSKDYTQPGIVDFFVIYPAHDSFIFAERLIFIKHYSLR</sequence>
<dbReference type="AlphaFoldDB" id="M6FF09"/>
<reference evidence="1 2" key="1">
    <citation type="submission" date="2013-01" db="EMBL/GenBank/DDBJ databases">
        <authorList>
            <person name="Harkins D.M."/>
            <person name="Durkin A.S."/>
            <person name="Brinkac L.M."/>
            <person name="Haft D.H."/>
            <person name="Selengut J.D."/>
            <person name="Sanka R."/>
            <person name="DePew J."/>
            <person name="Purushe J."/>
            <person name="Galloway R.L."/>
            <person name="Vinetz J.M."/>
            <person name="Sutton G.G."/>
            <person name="Nierman W.C."/>
            <person name="Fouts D.E."/>
        </authorList>
    </citation>
    <scope>NUCLEOTIDE SEQUENCE [LARGE SCALE GENOMIC DNA]</scope>
    <source>
        <strain evidence="1 2">Nikolaevo</strain>
    </source>
</reference>
<gene>
    <name evidence="1" type="ORF">LEP1GSC008_4073</name>
</gene>